<evidence type="ECO:0000256" key="10">
    <source>
        <dbReference type="SAM" id="Phobius"/>
    </source>
</evidence>
<keyword evidence="8" id="KW-0175">Coiled coil</keyword>
<dbReference type="EMBL" id="JQBY01000014">
    <property type="protein sequence ID" value="KRN82148.1"/>
    <property type="molecule type" value="Genomic_DNA"/>
</dbReference>
<sequence length="670" mass="75837">MDYEKQASLGKPKRKNGPIHENRKTSKMPTGKRLKNSRYIAGFDGLRTLALLGVILYHLLPYDLQGGYLGVPIFFAISGYLITDLFVQEWDQNGSIKVLSFYGRRIKRLYPTLLIVLITSTAYMTLFARNLLENIRSIVWTNLLFVYNWWQIGHGQSYFDRYNGESPFTHLWYLSVIGQYYFIWPIVLIGLLIAFKNRGHILGILNGLAIVSAILMFILYDPSNTNRVYYGSDTRMTPFLLGAALAFFWPSTHLNPKLNKNGRWFLNIIGLGSLGMIIWMAFSLSGTSSFTYHGGMLLFSIFSVILIAVIAHPGTKFGNWFSNPLFAWIGKRSYGIYLYQFPVMIFYEKAVVNIANHPILNPLIEIAIIVAISDLSYRFIEKPLIHFNYAYSFKFLRDLVKRDSKIGNKRYIAIPVILILLIAGVGVVSGSGNSNHHSSALQVNILKNKKKSTAQNNKALKAQKEARLKRKQRAAELARIKKEKAIKLTDAETKIKTKYRLEPSEVKLAQKMTVTGVGDSIMADTSDDLQEVFPNAYISAKVGRQVWQAATLLKQLAAQGNLSSNVLINLGTNGPFTTQQLKTIVSIVGTKRQIFWVNVHVPTQNWESKVNKTITDAGKKYKNIHVVNWYGASLNQTNWFYGDHVHPNIEGSKQYTTLITKAIVKYGSEN</sequence>
<dbReference type="EMBL" id="FOGK01000014">
    <property type="protein sequence ID" value="SER71975.1"/>
    <property type="molecule type" value="Genomic_DNA"/>
</dbReference>
<evidence type="ECO:0000313" key="14">
    <source>
        <dbReference type="Proteomes" id="UP000051749"/>
    </source>
</evidence>
<keyword evidence="7" id="KW-0012">Acyltransferase</keyword>
<dbReference type="Proteomes" id="UP000051749">
    <property type="component" value="Unassembled WGS sequence"/>
</dbReference>
<reference evidence="12 14" key="1">
    <citation type="journal article" date="2015" name="Genome Announc.">
        <title>Expanding the biotechnology potential of lactobacilli through comparative genomics of 213 strains and associated genera.</title>
        <authorList>
            <person name="Sun Z."/>
            <person name="Harris H.M."/>
            <person name="McCann A."/>
            <person name="Guo C."/>
            <person name="Argimon S."/>
            <person name="Zhang W."/>
            <person name="Yang X."/>
            <person name="Jeffery I.B."/>
            <person name="Cooney J.C."/>
            <person name="Kagawa T.F."/>
            <person name="Liu W."/>
            <person name="Song Y."/>
            <person name="Salvetti E."/>
            <person name="Wrobel A."/>
            <person name="Rasinkangas P."/>
            <person name="Parkhill J."/>
            <person name="Rea M.C."/>
            <person name="O'Sullivan O."/>
            <person name="Ritari J."/>
            <person name="Douillard F.P."/>
            <person name="Paul Ross R."/>
            <person name="Yang R."/>
            <person name="Briner A.E."/>
            <person name="Felis G.E."/>
            <person name="de Vos W.M."/>
            <person name="Barrangou R."/>
            <person name="Klaenhammer T.R."/>
            <person name="Caufield P.W."/>
            <person name="Cui Y."/>
            <person name="Zhang H."/>
            <person name="O'Toole P.W."/>
        </authorList>
    </citation>
    <scope>NUCLEOTIDE SEQUENCE [LARGE SCALE GENOMIC DNA]</scope>
    <source>
        <strain evidence="12 14">DSM 22301</strain>
    </source>
</reference>
<dbReference type="GO" id="GO:0009103">
    <property type="term" value="P:lipopolysaccharide biosynthetic process"/>
    <property type="evidence" value="ECO:0007669"/>
    <property type="project" value="TreeGrafter"/>
</dbReference>
<dbReference type="GO" id="GO:0005886">
    <property type="term" value="C:plasma membrane"/>
    <property type="evidence" value="ECO:0007669"/>
    <property type="project" value="UniProtKB-SubCell"/>
</dbReference>
<accession>A0A0R2K7A1</accession>
<gene>
    <name evidence="12" type="ORF">IV87_GL000525</name>
    <name evidence="13" type="ORF">SAMN04487973_1147</name>
</gene>
<feature type="transmembrane region" description="Helical" evidence="10">
    <location>
        <begin position="264"/>
        <end position="284"/>
    </location>
</feature>
<dbReference type="InterPro" id="IPR036514">
    <property type="entry name" value="SGNH_hydro_sf"/>
</dbReference>
<evidence type="ECO:0000313" key="13">
    <source>
        <dbReference type="EMBL" id="SER71975.1"/>
    </source>
</evidence>
<evidence type="ECO:0000259" key="11">
    <source>
        <dbReference type="Pfam" id="PF01757"/>
    </source>
</evidence>
<feature type="transmembrane region" description="Helical" evidence="10">
    <location>
        <begin position="201"/>
        <end position="220"/>
    </location>
</feature>
<keyword evidence="4 10" id="KW-0812">Transmembrane</keyword>
<evidence type="ECO:0000256" key="8">
    <source>
        <dbReference type="SAM" id="Coils"/>
    </source>
</evidence>
<feature type="transmembrane region" description="Helical" evidence="10">
    <location>
        <begin position="108"/>
        <end position="128"/>
    </location>
</feature>
<feature type="transmembrane region" description="Helical" evidence="10">
    <location>
        <begin position="66"/>
        <end position="87"/>
    </location>
</feature>
<feature type="transmembrane region" description="Helical" evidence="10">
    <location>
        <begin position="39"/>
        <end position="60"/>
    </location>
</feature>
<feature type="transmembrane region" description="Helical" evidence="10">
    <location>
        <begin position="171"/>
        <end position="194"/>
    </location>
</feature>
<evidence type="ECO:0000313" key="12">
    <source>
        <dbReference type="EMBL" id="KRN82148.1"/>
    </source>
</evidence>
<keyword evidence="5 10" id="KW-1133">Transmembrane helix</keyword>
<proteinExistence type="predicted"/>
<comment type="caution">
    <text evidence="12">The sequence shown here is derived from an EMBL/GenBank/DDBJ whole genome shotgun (WGS) entry which is preliminary data.</text>
</comment>
<dbReference type="CDD" id="cd01840">
    <property type="entry name" value="SGNH_hydrolase_yrhL_like"/>
    <property type="match status" value="1"/>
</dbReference>
<feature type="transmembrane region" description="Helical" evidence="10">
    <location>
        <begin position="411"/>
        <end position="432"/>
    </location>
</feature>
<keyword evidence="6 10" id="KW-0472">Membrane</keyword>
<dbReference type="PANTHER" id="PTHR23028">
    <property type="entry name" value="ACETYLTRANSFERASE"/>
    <property type="match status" value="1"/>
</dbReference>
<keyword evidence="2" id="KW-1003">Cell membrane</keyword>
<evidence type="ECO:0000256" key="2">
    <source>
        <dbReference type="ARBA" id="ARBA00022475"/>
    </source>
</evidence>
<evidence type="ECO:0000256" key="5">
    <source>
        <dbReference type="ARBA" id="ARBA00022989"/>
    </source>
</evidence>
<dbReference type="STRING" id="319653.SAMN04487973_1147"/>
<dbReference type="Gene3D" id="3.40.50.1110">
    <property type="entry name" value="SGNH hydrolase"/>
    <property type="match status" value="1"/>
</dbReference>
<dbReference type="AlphaFoldDB" id="A0A0R2K7A1"/>
<evidence type="ECO:0000256" key="3">
    <source>
        <dbReference type="ARBA" id="ARBA00022679"/>
    </source>
</evidence>
<evidence type="ECO:0000256" key="7">
    <source>
        <dbReference type="ARBA" id="ARBA00023315"/>
    </source>
</evidence>
<evidence type="ECO:0000256" key="1">
    <source>
        <dbReference type="ARBA" id="ARBA00004651"/>
    </source>
</evidence>
<evidence type="ECO:0000256" key="9">
    <source>
        <dbReference type="SAM" id="MobiDB-lite"/>
    </source>
</evidence>
<comment type="subcellular location">
    <subcellularLocation>
        <location evidence="1">Cell membrane</location>
        <topology evidence="1">Multi-pass membrane protein</topology>
    </subcellularLocation>
</comment>
<feature type="coiled-coil region" evidence="8">
    <location>
        <begin position="443"/>
        <end position="481"/>
    </location>
</feature>
<evidence type="ECO:0000256" key="4">
    <source>
        <dbReference type="ARBA" id="ARBA00022692"/>
    </source>
</evidence>
<feature type="region of interest" description="Disordered" evidence="9">
    <location>
        <begin position="1"/>
        <end position="30"/>
    </location>
</feature>
<dbReference type="Proteomes" id="UP000182818">
    <property type="component" value="Unassembled WGS sequence"/>
</dbReference>
<feature type="transmembrane region" description="Helical" evidence="10">
    <location>
        <begin position="290"/>
        <end position="311"/>
    </location>
</feature>
<dbReference type="SUPFAM" id="SSF52266">
    <property type="entry name" value="SGNH hydrolase"/>
    <property type="match status" value="1"/>
</dbReference>
<keyword evidence="15" id="KW-1185">Reference proteome</keyword>
<feature type="domain" description="Acyltransferase 3" evidence="11">
    <location>
        <begin position="41"/>
        <end position="372"/>
    </location>
</feature>
<reference evidence="13 15" key="2">
    <citation type="submission" date="2016-10" db="EMBL/GenBank/DDBJ databases">
        <authorList>
            <person name="Varghese N."/>
            <person name="Submissions S."/>
        </authorList>
    </citation>
    <scope>NUCLEOTIDE SEQUENCE [LARGE SCALE GENOMIC DNA]</scope>
    <source>
        <strain evidence="13 15">CGMCC 1.3889</strain>
    </source>
</reference>
<feature type="transmembrane region" description="Helical" evidence="10">
    <location>
        <begin position="235"/>
        <end position="252"/>
    </location>
</feature>
<evidence type="ECO:0000313" key="15">
    <source>
        <dbReference type="Proteomes" id="UP000182818"/>
    </source>
</evidence>
<dbReference type="PATRIC" id="fig|319653.3.peg.535"/>
<name>A0A0R2K7A1_9LACO</name>
<evidence type="ECO:0000256" key="6">
    <source>
        <dbReference type="ARBA" id="ARBA00023136"/>
    </source>
</evidence>
<dbReference type="GO" id="GO:0016747">
    <property type="term" value="F:acyltransferase activity, transferring groups other than amino-acyl groups"/>
    <property type="evidence" value="ECO:0007669"/>
    <property type="project" value="InterPro"/>
</dbReference>
<keyword evidence="3" id="KW-0808">Transferase</keyword>
<dbReference type="InterPro" id="IPR002656">
    <property type="entry name" value="Acyl_transf_3_dom"/>
</dbReference>
<protein>
    <submittedName>
        <fullName evidence="13">Peptidoglycan-N-acetylmuramate O-acetyltransferase</fullName>
    </submittedName>
</protein>
<dbReference type="InterPro" id="IPR050879">
    <property type="entry name" value="Acyltransferase_3"/>
</dbReference>
<dbReference type="Pfam" id="PF01757">
    <property type="entry name" value="Acyl_transf_3"/>
    <property type="match status" value="1"/>
</dbReference>
<organism evidence="12 14">
    <name type="scientific">Pediococcus ethanolidurans</name>
    <dbReference type="NCBI Taxonomy" id="319653"/>
    <lineage>
        <taxon>Bacteria</taxon>
        <taxon>Bacillati</taxon>
        <taxon>Bacillota</taxon>
        <taxon>Bacilli</taxon>
        <taxon>Lactobacillales</taxon>
        <taxon>Lactobacillaceae</taxon>
        <taxon>Pediococcus</taxon>
    </lineage>
</organism>
<dbReference type="PANTHER" id="PTHR23028:SF53">
    <property type="entry name" value="ACYL_TRANSF_3 DOMAIN-CONTAINING PROTEIN"/>
    <property type="match status" value="1"/>
</dbReference>